<name>A0A0W1ATE6_9BACL</name>
<dbReference type="Pfam" id="PF18948">
    <property type="entry name" value="DUF5692"/>
    <property type="match status" value="1"/>
</dbReference>
<keyword evidence="3" id="KW-1185">Reference proteome</keyword>
<feature type="transmembrane region" description="Helical" evidence="1">
    <location>
        <begin position="137"/>
        <end position="159"/>
    </location>
</feature>
<protein>
    <submittedName>
        <fullName evidence="2">Uncharacterized protein</fullName>
    </submittedName>
</protein>
<evidence type="ECO:0000256" key="1">
    <source>
        <dbReference type="SAM" id="Phobius"/>
    </source>
</evidence>
<organism evidence="2 3">
    <name type="scientific">Paenibacillus etheri</name>
    <dbReference type="NCBI Taxonomy" id="1306852"/>
    <lineage>
        <taxon>Bacteria</taxon>
        <taxon>Bacillati</taxon>
        <taxon>Bacillota</taxon>
        <taxon>Bacilli</taxon>
        <taxon>Bacillales</taxon>
        <taxon>Paenibacillaceae</taxon>
        <taxon>Paenibacillus</taxon>
    </lineage>
</organism>
<evidence type="ECO:0000313" key="3">
    <source>
        <dbReference type="Proteomes" id="UP000054709"/>
    </source>
</evidence>
<feature type="transmembrane region" description="Helical" evidence="1">
    <location>
        <begin position="6"/>
        <end position="25"/>
    </location>
</feature>
<feature type="transmembrane region" description="Helical" evidence="1">
    <location>
        <begin position="171"/>
        <end position="188"/>
    </location>
</feature>
<dbReference type="EMBL" id="LCZJ02000033">
    <property type="protein sequence ID" value="KTD84565.1"/>
    <property type="molecule type" value="Genomic_DNA"/>
</dbReference>
<feature type="transmembrane region" description="Helical" evidence="1">
    <location>
        <begin position="194"/>
        <end position="213"/>
    </location>
</feature>
<dbReference type="RefSeq" id="WP_060625281.1">
    <property type="nucleotide sequence ID" value="NZ_LCZJ02000033.1"/>
</dbReference>
<keyword evidence="1" id="KW-0812">Transmembrane</keyword>
<sequence>MFLFESIPWYSALMWLVVLAGLMIFNEIARKSKWFSIILFIIVPIVLTVAVWPNTAGEGSSTGTWFHWVKVYSALAGCLGFMAIRYVKGWDKNKYILMFPAIILAVNILEAVIRDFQVYSLQGMVDGVMMVGGPWNIMNGIAGILNIITISGWMGIVISKDKSKDMLWPDQLWFWIIAYDIWNFAYVYNAVSDHSFYAGAALLISCTIPAFFFKKGAWLQHRAQTLAIWMMFTMSFPAFVGDSKFSVQSTHSETALWVVSALSLAANIAVFVYHFYKIIKHKRNPLKVEVYTDLAPYKAIAESAK</sequence>
<feature type="transmembrane region" description="Helical" evidence="1">
    <location>
        <begin position="34"/>
        <end position="53"/>
    </location>
</feature>
<keyword evidence="1" id="KW-0472">Membrane</keyword>
<accession>A0A0W1ATE6</accession>
<evidence type="ECO:0000313" key="2">
    <source>
        <dbReference type="EMBL" id="KTD84565.1"/>
    </source>
</evidence>
<keyword evidence="1" id="KW-1133">Transmembrane helix</keyword>
<proteinExistence type="predicted"/>
<feature type="transmembrane region" description="Helical" evidence="1">
    <location>
        <begin position="225"/>
        <end position="243"/>
    </location>
</feature>
<feature type="transmembrane region" description="Helical" evidence="1">
    <location>
        <begin position="96"/>
        <end position="117"/>
    </location>
</feature>
<feature type="transmembrane region" description="Helical" evidence="1">
    <location>
        <begin position="255"/>
        <end position="276"/>
    </location>
</feature>
<dbReference type="AlphaFoldDB" id="A0A0W1ATE6"/>
<feature type="transmembrane region" description="Helical" evidence="1">
    <location>
        <begin position="65"/>
        <end position="84"/>
    </location>
</feature>
<dbReference type="InterPro" id="IPR043747">
    <property type="entry name" value="DUF5692"/>
</dbReference>
<gene>
    <name evidence="2" type="ORF">UQ64_23155</name>
</gene>
<reference evidence="2 3" key="1">
    <citation type="journal article" date="2015" name="Int. Biodeterior. Biodegradation">
        <title>Physiological and genetic screening methods for the isolation of methyl tert-butyl ether-degrading bacteria for bioremediation purposes.</title>
        <authorList>
            <person name="Guisado I.M."/>
            <person name="Purswani J."/>
            <person name="Gonzalez Lopez J."/>
            <person name="Pozo C."/>
        </authorList>
    </citation>
    <scope>NUCLEOTIDE SEQUENCE [LARGE SCALE GENOMIC DNA]</scope>
    <source>
        <strain evidence="2 3">SH7</strain>
    </source>
</reference>
<dbReference type="Proteomes" id="UP000054709">
    <property type="component" value="Unassembled WGS sequence"/>
</dbReference>
<comment type="caution">
    <text evidence="2">The sequence shown here is derived from an EMBL/GenBank/DDBJ whole genome shotgun (WGS) entry which is preliminary data.</text>
</comment>
<dbReference type="OrthoDB" id="7054801at2"/>